<feature type="transmembrane region" description="Helical" evidence="1">
    <location>
        <begin position="57"/>
        <end position="81"/>
    </location>
</feature>
<name>A0A845QSS1_9CLOT</name>
<proteinExistence type="predicted"/>
<protein>
    <submittedName>
        <fullName evidence="2">Uncharacterized protein</fullName>
    </submittedName>
</protein>
<feature type="transmembrane region" description="Helical" evidence="1">
    <location>
        <begin position="160"/>
        <end position="181"/>
    </location>
</feature>
<evidence type="ECO:0000313" key="3">
    <source>
        <dbReference type="Proteomes" id="UP000467132"/>
    </source>
</evidence>
<accession>A0A845QSS1</accession>
<feature type="transmembrane region" description="Helical" evidence="1">
    <location>
        <begin position="6"/>
        <end position="23"/>
    </location>
</feature>
<dbReference type="AlphaFoldDB" id="A0A845QSS1"/>
<keyword evidence="1" id="KW-1133">Transmembrane helix</keyword>
<reference evidence="2 3" key="1">
    <citation type="submission" date="2018-08" db="EMBL/GenBank/DDBJ databases">
        <title>Murine metabolic-syndrome-specific gut microbial biobank.</title>
        <authorList>
            <person name="Liu C."/>
        </authorList>
    </citation>
    <scope>NUCLEOTIDE SEQUENCE [LARGE SCALE GENOMIC DNA]</scope>
    <source>
        <strain evidence="2 3">583</strain>
    </source>
</reference>
<evidence type="ECO:0000313" key="2">
    <source>
        <dbReference type="EMBL" id="NBI05867.1"/>
    </source>
</evidence>
<keyword evidence="3" id="KW-1185">Reference proteome</keyword>
<keyword evidence="1" id="KW-0812">Transmembrane</keyword>
<organism evidence="2 3">
    <name type="scientific">Senegalia massiliensis</name>
    <dbReference type="NCBI Taxonomy" id="1720316"/>
    <lineage>
        <taxon>Bacteria</taxon>
        <taxon>Bacillati</taxon>
        <taxon>Bacillota</taxon>
        <taxon>Clostridia</taxon>
        <taxon>Eubacteriales</taxon>
        <taxon>Clostridiaceae</taxon>
        <taxon>Senegalia</taxon>
    </lineage>
</organism>
<feature type="transmembrane region" description="Helical" evidence="1">
    <location>
        <begin position="35"/>
        <end position="51"/>
    </location>
</feature>
<sequence>MLYTFNTFIIFLGILLILCGIILITRKKFIVNKEYINIFMLIFPMLQIRKMDIEFNFIFFIIYFVVLPALWIVIMIGRGIYVITNTNDQMVVDTLMDILDENGILYEEKKDKIFLKEYDKDISYSESLNTVDINLQSIRDLSFYKEFKIELMSRIKDIDLTVFPSSGVFLIISGFIFIFVIEYM</sequence>
<dbReference type="Proteomes" id="UP000467132">
    <property type="component" value="Unassembled WGS sequence"/>
</dbReference>
<gene>
    <name evidence="2" type="ORF">D3Z33_03225</name>
</gene>
<dbReference type="RefSeq" id="WP_160196354.1">
    <property type="nucleotide sequence ID" value="NZ_QXXA01000004.1"/>
</dbReference>
<dbReference type="OrthoDB" id="1954581at2"/>
<keyword evidence="1" id="KW-0472">Membrane</keyword>
<evidence type="ECO:0000256" key="1">
    <source>
        <dbReference type="SAM" id="Phobius"/>
    </source>
</evidence>
<dbReference type="EMBL" id="QXXA01000004">
    <property type="protein sequence ID" value="NBI05867.1"/>
    <property type="molecule type" value="Genomic_DNA"/>
</dbReference>
<comment type="caution">
    <text evidence="2">The sequence shown here is derived from an EMBL/GenBank/DDBJ whole genome shotgun (WGS) entry which is preliminary data.</text>
</comment>